<evidence type="ECO:0000256" key="1">
    <source>
        <dbReference type="SAM" id="Phobius"/>
    </source>
</evidence>
<keyword evidence="3" id="KW-1185">Reference proteome</keyword>
<keyword evidence="1" id="KW-0472">Membrane</keyword>
<comment type="caution">
    <text evidence="2">The sequence shown here is derived from an EMBL/GenBank/DDBJ whole genome shotgun (WGS) entry which is preliminary data.</text>
</comment>
<reference evidence="2" key="1">
    <citation type="submission" date="2021-11" db="EMBL/GenBank/DDBJ databases">
        <title>Streptomyces corallinus and Kineosporia corallina sp. nov., two new coral-derived marine actinobacteria.</title>
        <authorList>
            <person name="Buangrab K."/>
            <person name="Sutthacheep M."/>
            <person name="Yeemin T."/>
            <person name="Harunari E."/>
            <person name="Igarashi Y."/>
            <person name="Sripreechasak P."/>
            <person name="Kanchanasin P."/>
            <person name="Tanasupawat S."/>
            <person name="Phongsopitanun W."/>
        </authorList>
    </citation>
    <scope>NUCLEOTIDE SEQUENCE</scope>
    <source>
        <strain evidence="2">JCM 31032</strain>
    </source>
</reference>
<organism evidence="2 3">
    <name type="scientific">Kineosporia babensis</name>
    <dbReference type="NCBI Taxonomy" id="499548"/>
    <lineage>
        <taxon>Bacteria</taxon>
        <taxon>Bacillati</taxon>
        <taxon>Actinomycetota</taxon>
        <taxon>Actinomycetes</taxon>
        <taxon>Kineosporiales</taxon>
        <taxon>Kineosporiaceae</taxon>
        <taxon>Kineosporia</taxon>
    </lineage>
</organism>
<accession>A0A9X1T4X7</accession>
<name>A0A9X1T4X7_9ACTN</name>
<dbReference type="RefSeq" id="WP_231449949.1">
    <property type="nucleotide sequence ID" value="NZ_JAJOMB010000041.1"/>
</dbReference>
<evidence type="ECO:0000313" key="3">
    <source>
        <dbReference type="Proteomes" id="UP001138997"/>
    </source>
</evidence>
<feature type="transmembrane region" description="Helical" evidence="1">
    <location>
        <begin position="7"/>
        <end position="28"/>
    </location>
</feature>
<protein>
    <submittedName>
        <fullName evidence="2">Uncharacterized protein</fullName>
    </submittedName>
</protein>
<dbReference type="AlphaFoldDB" id="A0A9X1T4X7"/>
<proteinExistence type="predicted"/>
<dbReference type="Proteomes" id="UP001138997">
    <property type="component" value="Unassembled WGS sequence"/>
</dbReference>
<sequence length="51" mass="5357">MSALEEIVYTGILVSGAIAAGQIAWLGMDKVVGKLGVEPRDWLAAKLRSDG</sequence>
<gene>
    <name evidence="2" type="ORF">LR394_40015</name>
</gene>
<keyword evidence="1" id="KW-1133">Transmembrane helix</keyword>
<dbReference type="EMBL" id="JAJOMB010000041">
    <property type="protein sequence ID" value="MCD5317098.1"/>
    <property type="molecule type" value="Genomic_DNA"/>
</dbReference>
<evidence type="ECO:0000313" key="2">
    <source>
        <dbReference type="EMBL" id="MCD5317098.1"/>
    </source>
</evidence>
<keyword evidence="1" id="KW-0812">Transmembrane</keyword>